<comment type="subcellular location">
    <subcellularLocation>
        <location evidence="1">Cell membrane</location>
        <topology evidence="1">Multi-pass membrane protein</topology>
    </subcellularLocation>
</comment>
<feature type="transmembrane region" description="Helical" evidence="7">
    <location>
        <begin position="397"/>
        <end position="416"/>
    </location>
</feature>
<evidence type="ECO:0000256" key="2">
    <source>
        <dbReference type="ARBA" id="ARBA00022448"/>
    </source>
</evidence>
<evidence type="ECO:0000259" key="8">
    <source>
        <dbReference type="PROSITE" id="PS50850"/>
    </source>
</evidence>
<evidence type="ECO:0000256" key="3">
    <source>
        <dbReference type="ARBA" id="ARBA00022475"/>
    </source>
</evidence>
<evidence type="ECO:0000256" key="6">
    <source>
        <dbReference type="ARBA" id="ARBA00023136"/>
    </source>
</evidence>
<dbReference type="EMBL" id="JBHLUB010000030">
    <property type="protein sequence ID" value="MFC0582440.1"/>
    <property type="molecule type" value="Genomic_DNA"/>
</dbReference>
<keyword evidence="6 7" id="KW-0472">Membrane</keyword>
<evidence type="ECO:0000313" key="10">
    <source>
        <dbReference type="Proteomes" id="UP001589862"/>
    </source>
</evidence>
<evidence type="ECO:0000256" key="5">
    <source>
        <dbReference type="ARBA" id="ARBA00022989"/>
    </source>
</evidence>
<dbReference type="InterPro" id="IPR005828">
    <property type="entry name" value="MFS_sugar_transport-like"/>
</dbReference>
<dbReference type="InterPro" id="IPR011701">
    <property type="entry name" value="MFS"/>
</dbReference>
<sequence>MTADAERRRKMGNRAALSAFFGSTVEYYDFMLFASASALVFGPAFFSPLGELGSVLASLGTFGVAYIARPVGAIIFGGLGDRLGRKTALMWSLNLMALATVAIGLLPTYAQIGIMAPILLVLLRLVQGLSAGGEQVGSNSLSIEHAPEGKRGLYASWTMVGTTLGNVLGSSAFMFVALMPTEALLVYGWRIPFLIAGPLALVAVFIRRSVDETDSFKVAKATQQIERVPVAEVFTQHWHALLRVIGCCLLSVFGTLLMVYGLSLATSDEVGMDPAKYLLATTLGNFTQILVIPFWAKLSDRVGRRPIFAGSMVMAGLMMFPFLWAVNTGEFWPVLIGAVLLSGMGAGANGIQGSLYTEMFPARVRYTGVAVGTQLGYLIGGFAPAIAAALAGPSHNWLPVAIFGAVSLFISAGSAWSGRENSQLNLAALDQTGPAQKTPER</sequence>
<feature type="transmembrane region" description="Helical" evidence="7">
    <location>
        <begin position="277"/>
        <end position="295"/>
    </location>
</feature>
<evidence type="ECO:0000256" key="1">
    <source>
        <dbReference type="ARBA" id="ARBA00004651"/>
    </source>
</evidence>
<dbReference type="PROSITE" id="PS00217">
    <property type="entry name" value="SUGAR_TRANSPORT_2"/>
    <property type="match status" value="1"/>
</dbReference>
<feature type="transmembrane region" description="Helical" evidence="7">
    <location>
        <begin position="240"/>
        <end position="265"/>
    </location>
</feature>
<feature type="transmembrane region" description="Helical" evidence="7">
    <location>
        <begin position="331"/>
        <end position="348"/>
    </location>
</feature>
<feature type="transmembrane region" description="Helical" evidence="7">
    <location>
        <begin position="27"/>
        <end position="46"/>
    </location>
</feature>
<keyword evidence="4 7" id="KW-0812">Transmembrane</keyword>
<comment type="caution">
    <text evidence="9">The sequence shown here is derived from an EMBL/GenBank/DDBJ whole genome shotgun (WGS) entry which is preliminary data.</text>
</comment>
<dbReference type="Pfam" id="PF07690">
    <property type="entry name" value="MFS_1"/>
    <property type="match status" value="1"/>
</dbReference>
<dbReference type="Pfam" id="PF00083">
    <property type="entry name" value="Sugar_tr"/>
    <property type="match status" value="1"/>
</dbReference>
<dbReference type="SUPFAM" id="SSF103473">
    <property type="entry name" value="MFS general substrate transporter"/>
    <property type="match status" value="1"/>
</dbReference>
<feature type="transmembrane region" description="Helical" evidence="7">
    <location>
        <begin position="88"/>
        <end position="106"/>
    </location>
</feature>
<dbReference type="InterPro" id="IPR036259">
    <property type="entry name" value="MFS_trans_sf"/>
</dbReference>
<dbReference type="Gene3D" id="1.20.1250.20">
    <property type="entry name" value="MFS general substrate transporter like domains"/>
    <property type="match status" value="2"/>
</dbReference>
<keyword evidence="10" id="KW-1185">Reference proteome</keyword>
<feature type="transmembrane region" description="Helical" evidence="7">
    <location>
        <begin position="184"/>
        <end position="206"/>
    </location>
</feature>
<gene>
    <name evidence="9" type="ORF">ACFFFR_08610</name>
</gene>
<dbReference type="CDD" id="cd17369">
    <property type="entry name" value="MFS_ShiA_like"/>
    <property type="match status" value="1"/>
</dbReference>
<keyword evidence="2" id="KW-0813">Transport</keyword>
<evidence type="ECO:0000256" key="7">
    <source>
        <dbReference type="SAM" id="Phobius"/>
    </source>
</evidence>
<feature type="transmembrane region" description="Helical" evidence="7">
    <location>
        <begin position="307"/>
        <end position="325"/>
    </location>
</feature>
<dbReference type="PANTHER" id="PTHR43045">
    <property type="entry name" value="SHIKIMATE TRANSPORTER"/>
    <property type="match status" value="1"/>
</dbReference>
<evidence type="ECO:0000313" key="9">
    <source>
        <dbReference type="EMBL" id="MFC0582440.1"/>
    </source>
</evidence>
<dbReference type="PANTHER" id="PTHR43045:SF1">
    <property type="entry name" value="SHIKIMATE TRANSPORTER"/>
    <property type="match status" value="1"/>
</dbReference>
<feature type="transmembrane region" description="Helical" evidence="7">
    <location>
        <begin position="369"/>
        <end position="391"/>
    </location>
</feature>
<feature type="domain" description="Major facilitator superfamily (MFS) profile" evidence="8">
    <location>
        <begin position="15"/>
        <end position="419"/>
    </location>
</feature>
<organism evidence="9 10">
    <name type="scientific">Micrococcoides hystricis</name>
    <dbReference type="NCBI Taxonomy" id="1572761"/>
    <lineage>
        <taxon>Bacteria</taxon>
        <taxon>Bacillati</taxon>
        <taxon>Actinomycetota</taxon>
        <taxon>Actinomycetes</taxon>
        <taxon>Micrococcales</taxon>
        <taxon>Micrococcaceae</taxon>
        <taxon>Micrococcoides</taxon>
    </lineage>
</organism>
<keyword evidence="5 7" id="KW-1133">Transmembrane helix</keyword>
<evidence type="ECO:0000256" key="4">
    <source>
        <dbReference type="ARBA" id="ARBA00022692"/>
    </source>
</evidence>
<dbReference type="PROSITE" id="PS50850">
    <property type="entry name" value="MFS"/>
    <property type="match status" value="1"/>
</dbReference>
<keyword evidence="3" id="KW-1003">Cell membrane</keyword>
<proteinExistence type="predicted"/>
<dbReference type="InterPro" id="IPR020846">
    <property type="entry name" value="MFS_dom"/>
</dbReference>
<dbReference type="InterPro" id="IPR005829">
    <property type="entry name" value="Sugar_transporter_CS"/>
</dbReference>
<feature type="transmembrane region" description="Helical" evidence="7">
    <location>
        <begin position="52"/>
        <end position="76"/>
    </location>
</feature>
<reference evidence="9 10" key="1">
    <citation type="submission" date="2024-09" db="EMBL/GenBank/DDBJ databases">
        <authorList>
            <person name="Sun Q."/>
            <person name="Mori K."/>
        </authorList>
    </citation>
    <scope>NUCLEOTIDE SEQUENCE [LARGE SCALE GENOMIC DNA]</scope>
    <source>
        <strain evidence="9 10">NCAIM B.02604</strain>
    </source>
</reference>
<dbReference type="Proteomes" id="UP001589862">
    <property type="component" value="Unassembled WGS sequence"/>
</dbReference>
<dbReference type="RefSeq" id="WP_377459781.1">
    <property type="nucleotide sequence ID" value="NZ_JBHLUB010000030.1"/>
</dbReference>
<protein>
    <submittedName>
        <fullName evidence="9">MFS transporter</fullName>
    </submittedName>
</protein>
<accession>A0ABV6PBC9</accession>
<name>A0ABV6PBC9_9MICC</name>